<proteinExistence type="predicted"/>
<feature type="region of interest" description="Disordered" evidence="1">
    <location>
        <begin position="25"/>
        <end position="51"/>
    </location>
</feature>
<accession>A0ABT2HPR0</accession>
<feature type="compositionally biased region" description="Polar residues" evidence="1">
    <location>
        <begin position="36"/>
        <end position="46"/>
    </location>
</feature>
<protein>
    <recommendedName>
        <fullName evidence="5">GerMN domain-containing protein</fullName>
    </recommendedName>
</protein>
<name>A0ABT2HPR0_9MICC</name>
<sequence>MISTVTRGRLVAAGISLALIATACGSPTPQDEDPDQNQGAETQQGAENPLRQPEFESDDLIRMPVALVASAPPEDGTAVSDAEIARTEPFGCGSVLSIVETVPLRTEDPAVSALEYLLSLQTSTHVRAGYSNPLAGSAELSVESVELHGGQVMVALGGVPVSPGYCESWQILKQIETTARAATGAASAEVLVGDVPLAQTWGLEDSAPLTITEIN</sequence>
<evidence type="ECO:0000256" key="2">
    <source>
        <dbReference type="SAM" id="SignalP"/>
    </source>
</evidence>
<evidence type="ECO:0008006" key="5">
    <source>
        <dbReference type="Google" id="ProtNLM"/>
    </source>
</evidence>
<evidence type="ECO:0000313" key="4">
    <source>
        <dbReference type="Proteomes" id="UP001205046"/>
    </source>
</evidence>
<evidence type="ECO:0000256" key="1">
    <source>
        <dbReference type="SAM" id="MobiDB-lite"/>
    </source>
</evidence>
<feature type="signal peptide" evidence="2">
    <location>
        <begin position="1"/>
        <end position="23"/>
    </location>
</feature>
<reference evidence="3 4" key="1">
    <citation type="submission" date="2022-04" db="EMBL/GenBank/DDBJ databases">
        <title>Human microbiome associated bacterial genomes.</title>
        <authorList>
            <person name="Sandstrom S."/>
            <person name="Salamzade R."/>
            <person name="Kalan L.R."/>
        </authorList>
    </citation>
    <scope>NUCLEOTIDE SEQUENCE [LARGE SCALE GENOMIC DNA]</scope>
    <source>
        <strain evidence="4">p3-SID767</strain>
    </source>
</reference>
<dbReference type="EMBL" id="JALXMO010000008">
    <property type="protein sequence ID" value="MCT1606675.1"/>
    <property type="molecule type" value="Genomic_DNA"/>
</dbReference>
<evidence type="ECO:0000313" key="3">
    <source>
        <dbReference type="EMBL" id="MCT1606675.1"/>
    </source>
</evidence>
<gene>
    <name evidence="3" type="ORF">M3B43_04900</name>
</gene>
<keyword evidence="4" id="KW-1185">Reference proteome</keyword>
<dbReference type="Proteomes" id="UP001205046">
    <property type="component" value="Unassembled WGS sequence"/>
</dbReference>
<dbReference type="PROSITE" id="PS51257">
    <property type="entry name" value="PROKAR_LIPOPROTEIN"/>
    <property type="match status" value="1"/>
</dbReference>
<keyword evidence="2" id="KW-0732">Signal</keyword>
<comment type="caution">
    <text evidence="3">The sequence shown here is derived from an EMBL/GenBank/DDBJ whole genome shotgun (WGS) entry which is preliminary data.</text>
</comment>
<dbReference type="RefSeq" id="WP_260072779.1">
    <property type="nucleotide sequence ID" value="NZ_JALXMO010000008.1"/>
</dbReference>
<feature type="chain" id="PRO_5047215219" description="GerMN domain-containing protein" evidence="2">
    <location>
        <begin position="24"/>
        <end position="215"/>
    </location>
</feature>
<organism evidence="3 4">
    <name type="scientific">Nesterenkonia massiliensis</name>
    <dbReference type="NCBI Taxonomy" id="1232429"/>
    <lineage>
        <taxon>Bacteria</taxon>
        <taxon>Bacillati</taxon>
        <taxon>Actinomycetota</taxon>
        <taxon>Actinomycetes</taxon>
        <taxon>Micrococcales</taxon>
        <taxon>Micrococcaceae</taxon>
        <taxon>Nesterenkonia</taxon>
    </lineage>
</organism>